<proteinExistence type="predicted"/>
<dbReference type="Proteomes" id="UP001338137">
    <property type="component" value="Unassembled WGS sequence"/>
</dbReference>
<accession>A0ABU6G5P5</accession>
<evidence type="ECO:0000313" key="1">
    <source>
        <dbReference type="EMBL" id="MEC0229491.1"/>
    </source>
</evidence>
<dbReference type="RefSeq" id="WP_326073526.1">
    <property type="nucleotide sequence ID" value="NZ_JARLKY010000051.1"/>
</dbReference>
<protein>
    <submittedName>
        <fullName evidence="1">Uncharacterized protein</fullName>
    </submittedName>
</protein>
<name>A0ABU6G5P5_9BACL</name>
<keyword evidence="2" id="KW-1185">Reference proteome</keyword>
<sequence length="118" mass="13350">MSPAFFSCYPRLYGDFAFEFMLLWKLNAAITFISRHHNTYGFTGCKQYTTDQLRLGLPEGVPLFPGQSVLLGGETGLYALERTFHEGAEYLFRKRIDPKCYAGKIKPSQAGKDSRIAI</sequence>
<gene>
    <name evidence="1" type="ORF">P4I72_20390</name>
</gene>
<reference evidence="1 2" key="1">
    <citation type="submission" date="2023-03" db="EMBL/GenBank/DDBJ databases">
        <title>Bacillus Genome Sequencing.</title>
        <authorList>
            <person name="Dunlap C."/>
        </authorList>
    </citation>
    <scope>NUCLEOTIDE SEQUENCE [LARGE SCALE GENOMIC DNA]</scope>
    <source>
        <strain evidence="1 2">BD-533</strain>
    </source>
</reference>
<evidence type="ECO:0000313" key="2">
    <source>
        <dbReference type="Proteomes" id="UP001338137"/>
    </source>
</evidence>
<comment type="caution">
    <text evidence="1">The sequence shown here is derived from an EMBL/GenBank/DDBJ whole genome shotgun (WGS) entry which is preliminary data.</text>
</comment>
<dbReference type="EMBL" id="JARLKY010000051">
    <property type="protein sequence ID" value="MEC0229491.1"/>
    <property type="molecule type" value="Genomic_DNA"/>
</dbReference>
<organism evidence="1 2">
    <name type="scientific">Paenibacillus alba</name>
    <dbReference type="NCBI Taxonomy" id="1197127"/>
    <lineage>
        <taxon>Bacteria</taxon>
        <taxon>Bacillati</taxon>
        <taxon>Bacillota</taxon>
        <taxon>Bacilli</taxon>
        <taxon>Bacillales</taxon>
        <taxon>Paenibacillaceae</taxon>
        <taxon>Paenibacillus</taxon>
    </lineage>
</organism>